<gene>
    <name evidence="3" type="ORF">Nepgr_002344</name>
</gene>
<feature type="region of interest" description="Disordered" evidence="1">
    <location>
        <begin position="177"/>
        <end position="213"/>
    </location>
</feature>
<keyword evidence="2" id="KW-0732">Signal</keyword>
<evidence type="ECO:0000256" key="1">
    <source>
        <dbReference type="SAM" id="MobiDB-lite"/>
    </source>
</evidence>
<accession>A0AAD3P7Q8</accession>
<organism evidence="3 4">
    <name type="scientific">Nepenthes gracilis</name>
    <name type="common">Slender pitcher plant</name>
    <dbReference type="NCBI Taxonomy" id="150966"/>
    <lineage>
        <taxon>Eukaryota</taxon>
        <taxon>Viridiplantae</taxon>
        <taxon>Streptophyta</taxon>
        <taxon>Embryophyta</taxon>
        <taxon>Tracheophyta</taxon>
        <taxon>Spermatophyta</taxon>
        <taxon>Magnoliopsida</taxon>
        <taxon>eudicotyledons</taxon>
        <taxon>Gunneridae</taxon>
        <taxon>Pentapetalae</taxon>
        <taxon>Caryophyllales</taxon>
        <taxon>Nepenthaceae</taxon>
        <taxon>Nepenthes</taxon>
    </lineage>
</organism>
<proteinExistence type="predicted"/>
<dbReference type="EMBL" id="BSYO01000002">
    <property type="protein sequence ID" value="GMH00505.1"/>
    <property type="molecule type" value="Genomic_DNA"/>
</dbReference>
<dbReference type="AlphaFoldDB" id="A0AAD3P7Q8"/>
<evidence type="ECO:0000256" key="2">
    <source>
        <dbReference type="SAM" id="SignalP"/>
    </source>
</evidence>
<dbReference type="PANTHER" id="PTHR36357:SF1">
    <property type="entry name" value="OS03G0148300 PROTEIN"/>
    <property type="match status" value="1"/>
</dbReference>
<keyword evidence="4" id="KW-1185">Reference proteome</keyword>
<reference evidence="3" key="1">
    <citation type="submission" date="2023-05" db="EMBL/GenBank/DDBJ databases">
        <title>Nepenthes gracilis genome sequencing.</title>
        <authorList>
            <person name="Fukushima K."/>
        </authorList>
    </citation>
    <scope>NUCLEOTIDE SEQUENCE</scope>
    <source>
        <strain evidence="3">SING2019-196</strain>
    </source>
</reference>
<feature type="chain" id="PRO_5041919409" description="Mesoderm development candidate 2" evidence="2">
    <location>
        <begin position="28"/>
        <end position="213"/>
    </location>
</feature>
<evidence type="ECO:0000313" key="3">
    <source>
        <dbReference type="EMBL" id="GMH00505.1"/>
    </source>
</evidence>
<name>A0AAD3P7Q8_NEPGR</name>
<protein>
    <recommendedName>
        <fullName evidence="5">Mesoderm development candidate 2</fullName>
    </recommendedName>
</protein>
<evidence type="ECO:0000313" key="4">
    <source>
        <dbReference type="Proteomes" id="UP001279734"/>
    </source>
</evidence>
<sequence length="213" mass="24221">MADQTTPTFSLYISLLALALLLTQTTAQFIRFADAGQRRIHVPDELADVIDDEEDDDWKNWGKKLTPSPNLDLHPSDLEKMEVSQIQAEMMKRHAGPVFGFVKFKLGVQRSPESVSEIATKWTKVLKTGGIELKFMGIDLSTIMFTLERGQDMEELKDFILDQPDAYEIKIGDRVFRRPGDPPLEQVLEKLHGGKDRAYSASSEEEDKHEEEL</sequence>
<dbReference type="Gene3D" id="3.30.70.260">
    <property type="match status" value="1"/>
</dbReference>
<evidence type="ECO:0008006" key="5">
    <source>
        <dbReference type="Google" id="ProtNLM"/>
    </source>
</evidence>
<comment type="caution">
    <text evidence="3">The sequence shown here is derived from an EMBL/GenBank/DDBJ whole genome shotgun (WGS) entry which is preliminary data.</text>
</comment>
<dbReference type="Proteomes" id="UP001279734">
    <property type="component" value="Unassembled WGS sequence"/>
</dbReference>
<feature type="compositionally biased region" description="Basic and acidic residues" evidence="1">
    <location>
        <begin position="187"/>
        <end position="198"/>
    </location>
</feature>
<feature type="signal peptide" evidence="2">
    <location>
        <begin position="1"/>
        <end position="27"/>
    </location>
</feature>
<feature type="compositionally biased region" description="Acidic residues" evidence="1">
    <location>
        <begin position="203"/>
        <end position="213"/>
    </location>
</feature>
<dbReference type="PANTHER" id="PTHR36357">
    <property type="entry name" value="OS03G0148300 PROTEIN"/>
    <property type="match status" value="1"/>
</dbReference>